<gene>
    <name evidence="2" type="ORF">R3P38DRAFT_3197876</name>
</gene>
<evidence type="ECO:0000313" key="2">
    <source>
        <dbReference type="EMBL" id="KAK7020390.1"/>
    </source>
</evidence>
<proteinExistence type="predicted"/>
<evidence type="ECO:0000313" key="3">
    <source>
        <dbReference type="Proteomes" id="UP001362999"/>
    </source>
</evidence>
<feature type="transmembrane region" description="Helical" evidence="1">
    <location>
        <begin position="21"/>
        <end position="43"/>
    </location>
</feature>
<evidence type="ECO:0000256" key="1">
    <source>
        <dbReference type="SAM" id="Phobius"/>
    </source>
</evidence>
<comment type="caution">
    <text evidence="2">The sequence shown here is derived from an EMBL/GenBank/DDBJ whole genome shotgun (WGS) entry which is preliminary data.</text>
</comment>
<protein>
    <submittedName>
        <fullName evidence="2">Uncharacterized protein</fullName>
    </submittedName>
</protein>
<dbReference type="EMBL" id="JAWWNJ010000041">
    <property type="protein sequence ID" value="KAK7020390.1"/>
    <property type="molecule type" value="Genomic_DNA"/>
</dbReference>
<keyword evidence="1" id="KW-1133">Transmembrane helix</keyword>
<keyword evidence="1" id="KW-0812">Transmembrane</keyword>
<reference evidence="2 3" key="1">
    <citation type="journal article" date="2024" name="J Genomics">
        <title>Draft genome sequencing and assembly of Favolaschia claudopus CIRM-BRFM 2984 isolated from oak limbs.</title>
        <authorList>
            <person name="Navarro D."/>
            <person name="Drula E."/>
            <person name="Chaduli D."/>
            <person name="Cazenave R."/>
            <person name="Ahrendt S."/>
            <person name="Wang J."/>
            <person name="Lipzen A."/>
            <person name="Daum C."/>
            <person name="Barry K."/>
            <person name="Grigoriev I.V."/>
            <person name="Favel A."/>
            <person name="Rosso M.N."/>
            <person name="Martin F."/>
        </authorList>
    </citation>
    <scope>NUCLEOTIDE SEQUENCE [LARGE SCALE GENOMIC DNA]</scope>
    <source>
        <strain evidence="2 3">CIRM-BRFM 2984</strain>
    </source>
</reference>
<keyword evidence="3" id="KW-1185">Reference proteome</keyword>
<sequence>MLVGRQTSPQRARRPLSLAHAWIFFVGYAMIPAGVMVSSNTFIRLSSIIASDTSSLSTSGESLRGTDSLSLFLRHRMRF</sequence>
<accession>A0AAW0B5V9</accession>
<keyword evidence="1" id="KW-0472">Membrane</keyword>
<dbReference type="AlphaFoldDB" id="A0AAW0B5V9"/>
<organism evidence="2 3">
    <name type="scientific">Favolaschia claudopus</name>
    <dbReference type="NCBI Taxonomy" id="2862362"/>
    <lineage>
        <taxon>Eukaryota</taxon>
        <taxon>Fungi</taxon>
        <taxon>Dikarya</taxon>
        <taxon>Basidiomycota</taxon>
        <taxon>Agaricomycotina</taxon>
        <taxon>Agaricomycetes</taxon>
        <taxon>Agaricomycetidae</taxon>
        <taxon>Agaricales</taxon>
        <taxon>Marasmiineae</taxon>
        <taxon>Mycenaceae</taxon>
        <taxon>Favolaschia</taxon>
    </lineage>
</organism>
<name>A0AAW0B5V9_9AGAR</name>
<dbReference type="Proteomes" id="UP001362999">
    <property type="component" value="Unassembled WGS sequence"/>
</dbReference>